<evidence type="ECO:0008006" key="3">
    <source>
        <dbReference type="Google" id="ProtNLM"/>
    </source>
</evidence>
<gene>
    <name evidence="1" type="ORF">MO867_18745</name>
</gene>
<evidence type="ECO:0000313" key="1">
    <source>
        <dbReference type="EMBL" id="MCO1336375.1"/>
    </source>
</evidence>
<dbReference type="AlphaFoldDB" id="A0A9X2J811"/>
<feature type="non-terminal residue" evidence="1">
    <location>
        <position position="1"/>
    </location>
</feature>
<proteinExistence type="predicted"/>
<keyword evidence="2" id="KW-1185">Reference proteome</keyword>
<accession>A0A9X2J811</accession>
<protein>
    <recommendedName>
        <fullName evidence="3">Morphogenetic protein</fullName>
    </recommendedName>
</protein>
<dbReference type="RefSeq" id="WP_252471992.1">
    <property type="nucleotide sequence ID" value="NZ_JALBWM010000128.1"/>
</dbReference>
<organism evidence="1 2">
    <name type="scientific">Microbulbifer okhotskensis</name>
    <dbReference type="NCBI Taxonomy" id="2926617"/>
    <lineage>
        <taxon>Bacteria</taxon>
        <taxon>Pseudomonadati</taxon>
        <taxon>Pseudomonadota</taxon>
        <taxon>Gammaproteobacteria</taxon>
        <taxon>Cellvibrionales</taxon>
        <taxon>Microbulbiferaceae</taxon>
        <taxon>Microbulbifer</taxon>
    </lineage>
</organism>
<comment type="caution">
    <text evidence="1">The sequence shown here is derived from an EMBL/GenBank/DDBJ whole genome shotgun (WGS) entry which is preliminary data.</text>
</comment>
<dbReference type="EMBL" id="JALBWM010000128">
    <property type="protein sequence ID" value="MCO1336375.1"/>
    <property type="molecule type" value="Genomic_DNA"/>
</dbReference>
<name>A0A9X2J811_9GAMM</name>
<reference evidence="1" key="1">
    <citation type="journal article" date="2022" name="Arch. Microbiol.">
        <title>Microbulbifer okhotskensis sp. nov., isolated from a deep bottom sediment of the Okhotsk Sea.</title>
        <authorList>
            <person name="Romanenko L."/>
            <person name="Kurilenko V."/>
            <person name="Otstavnykh N."/>
            <person name="Velansky P."/>
            <person name="Isaeva M."/>
            <person name="Mikhailov V."/>
        </authorList>
    </citation>
    <scope>NUCLEOTIDE SEQUENCE</scope>
    <source>
        <strain evidence="1">OS29</strain>
    </source>
</reference>
<evidence type="ECO:0000313" key="2">
    <source>
        <dbReference type="Proteomes" id="UP001139028"/>
    </source>
</evidence>
<dbReference type="Proteomes" id="UP001139028">
    <property type="component" value="Unassembled WGS sequence"/>
</dbReference>
<sequence>ILFNGDMVRAILDGRKTQMRRPIKPQPFNGVNDEQAIKQIGGLPPGRSLYQEINSAWQSRYVDIDCPYGEPGGRLWVRETFGYEVRSLGGAPHEQIVYRASKPDAVHCYDCNGMGQPIKWKPSVHMPRWASRITLEITGVSVERIQDISEEDAIAEGILNSTLQTPLTKTVMYHCGPWPTPICGESARDAYGALLESIYGKDGWDQNPWVWVIEFRKVNQAKVAA</sequence>